<dbReference type="EMBL" id="JARKHS020003542">
    <property type="protein sequence ID" value="KAK8785456.1"/>
    <property type="molecule type" value="Genomic_DNA"/>
</dbReference>
<dbReference type="CDD" id="cd09631">
    <property type="entry name" value="DOMON_DOH"/>
    <property type="match status" value="1"/>
</dbReference>
<dbReference type="PANTHER" id="PTHR24036:SF5">
    <property type="entry name" value="THROMBOMODULIN"/>
    <property type="match status" value="1"/>
</dbReference>
<dbReference type="PANTHER" id="PTHR24036">
    <property type="entry name" value="SKELETOR-RELATED"/>
    <property type="match status" value="1"/>
</dbReference>
<feature type="domain" description="DM13" evidence="3">
    <location>
        <begin position="1"/>
        <end position="100"/>
    </location>
</feature>
<dbReference type="InterPro" id="IPR045266">
    <property type="entry name" value="DOH_DOMON"/>
</dbReference>
<dbReference type="SMART" id="SM00664">
    <property type="entry name" value="DoH"/>
    <property type="match status" value="1"/>
</dbReference>
<dbReference type="PROSITE" id="PS51549">
    <property type="entry name" value="DM13"/>
    <property type="match status" value="2"/>
</dbReference>
<feature type="domain" description="DOMON" evidence="2">
    <location>
        <begin position="261"/>
        <end position="392"/>
    </location>
</feature>
<evidence type="ECO:0000259" key="3">
    <source>
        <dbReference type="PROSITE" id="PS51549"/>
    </source>
</evidence>
<protein>
    <recommendedName>
        <fullName evidence="6">DOMON domain-containing protein</fullName>
    </recommendedName>
</protein>
<keyword evidence="1" id="KW-0677">Repeat</keyword>
<dbReference type="Pfam" id="PF03351">
    <property type="entry name" value="DOMON"/>
    <property type="match status" value="1"/>
</dbReference>
<dbReference type="InterPro" id="IPR057443">
    <property type="entry name" value="At5g54830-like"/>
</dbReference>
<keyword evidence="5" id="KW-1185">Reference proteome</keyword>
<feature type="domain" description="DM13" evidence="3">
    <location>
        <begin position="108"/>
        <end position="218"/>
    </location>
</feature>
<evidence type="ECO:0000313" key="4">
    <source>
        <dbReference type="EMBL" id="KAK8785456.1"/>
    </source>
</evidence>
<dbReference type="Proteomes" id="UP001321473">
    <property type="component" value="Unassembled WGS sequence"/>
</dbReference>
<dbReference type="AlphaFoldDB" id="A0AAQ4FET6"/>
<dbReference type="Pfam" id="PF10517">
    <property type="entry name" value="DM13"/>
    <property type="match status" value="2"/>
</dbReference>
<accession>A0AAQ4FET6</accession>
<evidence type="ECO:0000256" key="1">
    <source>
        <dbReference type="ARBA" id="ARBA00022737"/>
    </source>
</evidence>
<dbReference type="PROSITE" id="PS50836">
    <property type="entry name" value="DOMON"/>
    <property type="match status" value="1"/>
</dbReference>
<dbReference type="Pfam" id="PF25489">
    <property type="entry name" value="At5g54830"/>
    <property type="match status" value="1"/>
</dbReference>
<evidence type="ECO:0000313" key="5">
    <source>
        <dbReference type="Proteomes" id="UP001321473"/>
    </source>
</evidence>
<dbReference type="SMART" id="SM00686">
    <property type="entry name" value="DM13"/>
    <property type="match status" value="2"/>
</dbReference>
<reference evidence="4 5" key="1">
    <citation type="journal article" date="2023" name="Arcadia Sci">
        <title>De novo assembly of a long-read Amblyomma americanum tick genome.</title>
        <authorList>
            <person name="Chou S."/>
            <person name="Poskanzer K.E."/>
            <person name="Rollins M."/>
            <person name="Thuy-Boun P.S."/>
        </authorList>
    </citation>
    <scope>NUCLEOTIDE SEQUENCE [LARGE SCALE GENOMIC DNA]</scope>
    <source>
        <strain evidence="4">F_SG_1</strain>
        <tissue evidence="4">Salivary glands</tissue>
    </source>
</reference>
<dbReference type="InterPro" id="IPR005018">
    <property type="entry name" value="DOMON_domain"/>
</dbReference>
<evidence type="ECO:0000259" key="2">
    <source>
        <dbReference type="PROSITE" id="PS50836"/>
    </source>
</evidence>
<organism evidence="4 5">
    <name type="scientific">Amblyomma americanum</name>
    <name type="common">Lone star tick</name>
    <dbReference type="NCBI Taxonomy" id="6943"/>
    <lineage>
        <taxon>Eukaryota</taxon>
        <taxon>Metazoa</taxon>
        <taxon>Ecdysozoa</taxon>
        <taxon>Arthropoda</taxon>
        <taxon>Chelicerata</taxon>
        <taxon>Arachnida</taxon>
        <taxon>Acari</taxon>
        <taxon>Parasitiformes</taxon>
        <taxon>Ixodida</taxon>
        <taxon>Ixodoidea</taxon>
        <taxon>Ixodidae</taxon>
        <taxon>Amblyomminae</taxon>
        <taxon>Amblyomma</taxon>
    </lineage>
</organism>
<dbReference type="InterPro" id="IPR019545">
    <property type="entry name" value="DM13_domain"/>
</dbReference>
<sequence length="676" mass="73667">MPEHCISGAVYVASESAFYLVDFSYDGRGTGAFFWAGDTSTPDGRGEALPDENGTYRPLARYDKKTIIIRLDNSKTIRDYRYLAVYCPQSSTILAHVKIPAGLDYPKPAIVATHVSGAHNTSVKAIVVEDKKTLVLRSFYYDASASDAYFLVGKEGASAGRRGAIVQKRTIIRTRRPKEYTNAHLSLTLPGNATVDDIDWFSVHCANCAKPLIYVRIPKNLNVPPGSVWSPRKKSRLGFLSLQKVPDDPSQFLNCEAIIADKIQVGWHLEADTITFHVRARAMPGTWTAFGVSGAPDKSMMEGADVAVLFIKAPDNQVNVVDFHLTAKAQCSGSSGVCPDTVQGGTDDLTLKKGSYANGILEAVYSRKLTTADSKDKPIPATGRVAVVAAQGPTNKDQPETVLYHTMIYTRAPVLLQFDRSPKRECPAMAGHGAPPPPPSGGPKLFGGRDLFKKYNIDTFTARIGPTAGVNGYEKITGGAGWGIAWWINEELIPILHVERGKTYKFIVEGGTDPSLPSKYHPFYITDSSTGGGSKEEAAKLGKPGHQLYAGVVLDSQNKPNVSKGTGRYCKWEEDLATSDNAQTWEEYKKTLKLECEPGQSGEFTWTPDQNTPNLVYYQCFTHNYLGWKISVTNPGEEDKPLGEVSSEDEAKGMAARGSSMSPLLLLFGCLLTLMP</sequence>
<dbReference type="InterPro" id="IPR052126">
    <property type="entry name" value="Spindle_Org/Thrombomodulin"/>
</dbReference>
<proteinExistence type="predicted"/>
<name>A0AAQ4FET6_AMBAM</name>
<evidence type="ECO:0008006" key="6">
    <source>
        <dbReference type="Google" id="ProtNLM"/>
    </source>
</evidence>
<gene>
    <name evidence="4" type="ORF">V5799_008183</name>
</gene>
<comment type="caution">
    <text evidence="4">The sequence shown here is derived from an EMBL/GenBank/DDBJ whole genome shotgun (WGS) entry which is preliminary data.</text>
</comment>